<feature type="domain" description="Corticotropin-releasing factor binding protein N-terminal" evidence="10">
    <location>
        <begin position="36"/>
        <end position="155"/>
    </location>
</feature>
<protein>
    <recommendedName>
        <fullName evidence="3">Corticotropin-releasing factor-binding protein</fullName>
    </recommendedName>
    <alternativeName>
        <fullName evidence="9">Corticotropin-releasing hormone-binding protein</fullName>
    </alternativeName>
</protein>
<evidence type="ECO:0000256" key="8">
    <source>
        <dbReference type="ARBA" id="ARBA00024997"/>
    </source>
</evidence>
<comment type="similarity">
    <text evidence="2">Belongs to the CRF-binding protein family.</text>
</comment>
<evidence type="ECO:0000313" key="12">
    <source>
        <dbReference type="EMBL" id="CAH1790100.1"/>
    </source>
</evidence>
<gene>
    <name evidence="12" type="ORF">OFUS_LOCUS15355</name>
</gene>
<evidence type="ECO:0000259" key="10">
    <source>
        <dbReference type="Pfam" id="PF05428"/>
    </source>
</evidence>
<name>A0A8J1TWJ4_OWEFU</name>
<evidence type="ECO:0000256" key="3">
    <source>
        <dbReference type="ARBA" id="ARBA00015713"/>
    </source>
</evidence>
<dbReference type="SUPFAM" id="SSF49854">
    <property type="entry name" value="Spermadhesin, CUB domain"/>
    <property type="match status" value="1"/>
</dbReference>
<evidence type="ECO:0000256" key="2">
    <source>
        <dbReference type="ARBA" id="ARBA00008313"/>
    </source>
</evidence>
<proteinExistence type="inferred from homology"/>
<evidence type="ECO:0000313" key="13">
    <source>
        <dbReference type="Proteomes" id="UP000749559"/>
    </source>
</evidence>
<keyword evidence="7" id="KW-0325">Glycoprotein</keyword>
<comment type="subcellular location">
    <subcellularLocation>
        <location evidence="1">Secreted</location>
    </subcellularLocation>
</comment>
<organism evidence="12 13">
    <name type="scientific">Owenia fusiformis</name>
    <name type="common">Polychaete worm</name>
    <dbReference type="NCBI Taxonomy" id="6347"/>
    <lineage>
        <taxon>Eukaryota</taxon>
        <taxon>Metazoa</taxon>
        <taxon>Spiralia</taxon>
        <taxon>Lophotrochozoa</taxon>
        <taxon>Annelida</taxon>
        <taxon>Polychaeta</taxon>
        <taxon>Sedentaria</taxon>
        <taxon>Canalipalpata</taxon>
        <taxon>Sabellida</taxon>
        <taxon>Oweniida</taxon>
        <taxon>Oweniidae</taxon>
        <taxon>Owenia</taxon>
    </lineage>
</organism>
<evidence type="ECO:0000256" key="6">
    <source>
        <dbReference type="ARBA" id="ARBA00023157"/>
    </source>
</evidence>
<sequence>MLRIFISFYLFNLCLSTPLQKKADNLLTRHARSVAGREIGCTDMDSVPGDYIYSSIGGQQVCGFFLIGLTDQLVEIEFTSFNIGCQDGGLLSIVDGWELQGQYFPSEQDHQVPIDSRFNSFCGEDAPKKFYISSQNVALLQFRIPVIGQGFQVKVNFPQNPEPCNAVSIFQEGEYTLSNYGKRRNCSLSIIYPERIEFEEVNVGSNPDIPMGLRRAGTIERCRTRKGGDYVEVRDGNGMDPMTMWKVGHFCGMETPAGALFYDLGCQHSVVREYRLFTSPLLKYEFGIFNPSQRQEPRTQSEPD</sequence>
<evidence type="ECO:0000256" key="4">
    <source>
        <dbReference type="ARBA" id="ARBA00022525"/>
    </source>
</evidence>
<dbReference type="OrthoDB" id="10056927at2759"/>
<reference evidence="12" key="1">
    <citation type="submission" date="2022-03" db="EMBL/GenBank/DDBJ databases">
        <authorList>
            <person name="Martin C."/>
        </authorList>
    </citation>
    <scope>NUCLEOTIDE SEQUENCE</scope>
</reference>
<evidence type="ECO:0000256" key="5">
    <source>
        <dbReference type="ARBA" id="ARBA00022729"/>
    </source>
</evidence>
<dbReference type="GO" id="GO:0051424">
    <property type="term" value="F:corticotropin-releasing hormone binding"/>
    <property type="evidence" value="ECO:0007669"/>
    <property type="project" value="InterPro"/>
</dbReference>
<dbReference type="InterPro" id="IPR056178">
    <property type="entry name" value="CRF-BP_C"/>
</dbReference>
<dbReference type="Proteomes" id="UP000749559">
    <property type="component" value="Unassembled WGS sequence"/>
</dbReference>
<keyword evidence="5" id="KW-0732">Signal</keyword>
<accession>A0A8J1TWJ4</accession>
<dbReference type="GO" id="GO:0009755">
    <property type="term" value="P:hormone-mediated signaling pathway"/>
    <property type="evidence" value="ECO:0007669"/>
    <property type="project" value="TreeGrafter"/>
</dbReference>
<dbReference type="InterPro" id="IPR056177">
    <property type="entry name" value="CRF-BP_N"/>
</dbReference>
<dbReference type="PANTHER" id="PTHR10278">
    <property type="entry name" value="CORTICOTROPIN-RELEASING FACTOR-BINDING PROTEIN"/>
    <property type="match status" value="1"/>
</dbReference>
<feature type="domain" description="Corticotropin-releasing factor binding protein C-terminal" evidence="11">
    <location>
        <begin position="167"/>
        <end position="272"/>
    </location>
</feature>
<comment type="function">
    <text evidence="8">Binds CRF and inactivates it. May prevent inappropriate pituitary-adrenal stimulation in pregnancy.</text>
</comment>
<keyword evidence="6" id="KW-1015">Disulfide bond</keyword>
<evidence type="ECO:0000256" key="9">
    <source>
        <dbReference type="ARBA" id="ARBA00033162"/>
    </source>
</evidence>
<dbReference type="AlphaFoldDB" id="A0A8J1TWJ4"/>
<comment type="caution">
    <text evidence="12">The sequence shown here is derived from an EMBL/GenBank/DDBJ whole genome shotgun (WGS) entry which is preliminary data.</text>
</comment>
<dbReference type="EMBL" id="CAIIXF020000007">
    <property type="protein sequence ID" value="CAH1790100.1"/>
    <property type="molecule type" value="Genomic_DNA"/>
</dbReference>
<dbReference type="InterPro" id="IPR035914">
    <property type="entry name" value="Sperma_CUB_dom_sf"/>
</dbReference>
<dbReference type="GO" id="GO:0051460">
    <property type="term" value="P:negative regulation of corticotropin secretion"/>
    <property type="evidence" value="ECO:0007669"/>
    <property type="project" value="TreeGrafter"/>
</dbReference>
<keyword evidence="4" id="KW-0964">Secreted</keyword>
<evidence type="ECO:0000256" key="7">
    <source>
        <dbReference type="ARBA" id="ARBA00023180"/>
    </source>
</evidence>
<dbReference type="GO" id="GO:0005615">
    <property type="term" value="C:extracellular space"/>
    <property type="evidence" value="ECO:0007669"/>
    <property type="project" value="TreeGrafter"/>
</dbReference>
<evidence type="ECO:0000259" key="11">
    <source>
        <dbReference type="Pfam" id="PF23541"/>
    </source>
</evidence>
<dbReference type="Pfam" id="PF23541">
    <property type="entry name" value="CRF-BP_C"/>
    <property type="match status" value="1"/>
</dbReference>
<dbReference type="PANTHER" id="PTHR10278:SF0">
    <property type="entry name" value="CORTICOTROPIN-RELEASING FACTOR-BINDING PROTEIN"/>
    <property type="match status" value="1"/>
</dbReference>
<dbReference type="InterPro" id="IPR008435">
    <property type="entry name" value="CRF-bd"/>
</dbReference>
<dbReference type="Pfam" id="PF05428">
    <property type="entry name" value="CRF-BP_N"/>
    <property type="match status" value="1"/>
</dbReference>
<keyword evidence="13" id="KW-1185">Reference proteome</keyword>
<evidence type="ECO:0000256" key="1">
    <source>
        <dbReference type="ARBA" id="ARBA00004613"/>
    </source>
</evidence>